<organism evidence="1 2">
    <name type="scientific">Niallia oryzisoli</name>
    <dbReference type="NCBI Taxonomy" id="1737571"/>
    <lineage>
        <taxon>Bacteria</taxon>
        <taxon>Bacillati</taxon>
        <taxon>Bacillota</taxon>
        <taxon>Bacilli</taxon>
        <taxon>Bacillales</taxon>
        <taxon>Bacillaceae</taxon>
        <taxon>Niallia</taxon>
    </lineage>
</organism>
<proteinExistence type="predicted"/>
<accession>A0ABZ2C9S2</accession>
<keyword evidence="2" id="KW-1185">Reference proteome</keyword>
<dbReference type="RefSeq" id="WP_338448113.1">
    <property type="nucleotide sequence ID" value="NZ_CP137640.1"/>
</dbReference>
<evidence type="ECO:0000313" key="2">
    <source>
        <dbReference type="Proteomes" id="UP001357223"/>
    </source>
</evidence>
<name>A0ABZ2C9S2_9BACI</name>
<sequence length="45" mass="5111">MNSKSLLNEYWVSDDIAYFCYCSECSWTGEIVEISRVIAPELASS</sequence>
<dbReference type="EMBL" id="CP137640">
    <property type="protein sequence ID" value="WVX79180.1"/>
    <property type="molecule type" value="Genomic_DNA"/>
</dbReference>
<gene>
    <name evidence="1" type="ORF">R4Z09_17930</name>
</gene>
<reference evidence="1 2" key="1">
    <citation type="submission" date="2023-10" db="EMBL/GenBank/DDBJ databases">
        <title>Niallia locisalis sp.nov. isolated from a salt pond sample.</title>
        <authorList>
            <person name="Li X.-J."/>
            <person name="Dong L."/>
        </authorList>
    </citation>
    <scope>NUCLEOTIDE SEQUENCE [LARGE SCALE GENOMIC DNA]</scope>
    <source>
        <strain evidence="1 2">DSM 29761</strain>
    </source>
</reference>
<evidence type="ECO:0000313" key="1">
    <source>
        <dbReference type="EMBL" id="WVX79180.1"/>
    </source>
</evidence>
<dbReference type="Proteomes" id="UP001357223">
    <property type="component" value="Chromosome"/>
</dbReference>
<protein>
    <submittedName>
        <fullName evidence="1">Uncharacterized protein</fullName>
    </submittedName>
</protein>